<proteinExistence type="predicted"/>
<organism evidence="4 5">
    <name type="scientific">Sphingomonas aurantiaca</name>
    <dbReference type="NCBI Taxonomy" id="185949"/>
    <lineage>
        <taxon>Bacteria</taxon>
        <taxon>Pseudomonadati</taxon>
        <taxon>Pseudomonadota</taxon>
        <taxon>Alphaproteobacteria</taxon>
        <taxon>Sphingomonadales</taxon>
        <taxon>Sphingomonadaceae</taxon>
        <taxon>Sphingomonas</taxon>
    </lineage>
</organism>
<dbReference type="SUPFAM" id="SSF56219">
    <property type="entry name" value="DNase I-like"/>
    <property type="match status" value="1"/>
</dbReference>
<evidence type="ECO:0000313" key="4">
    <source>
        <dbReference type="EMBL" id="VVS96393.1"/>
    </source>
</evidence>
<keyword evidence="2" id="KW-1133">Transmembrane helix</keyword>
<name>A0A5E7XTD4_9SPHN</name>
<sequence>MRSLIAWVVTLLAPALLIATLISLVHSDIWWVQALSFPRIGALILIGIVMIGAVPVRGAWRGALFIMLIASAALQLWRVYPYTALAPVEVAKARFPSNTRDPTCFTVLGLNVYQHNRNYAATRAMIEREQPDILLLMETDQPWIDALTPTLSSYPARLLRPIDNTYGLVFASRLPVTFMRTENITDRDTPTVYARLSTRSGQPFDYVGLHPRPPLPGQDTTLRDRKIEHAALRIADNHVPAMAMGDFNDVAWSRTTQLFKQVGGYLDPRIGRGSYPTFPSSVAPIGWPLDQMFVSRSFTFRSLRVLEDVSSDHRPLAAELCLKATARIRSRNAAPDPVTDDARDGARAMAEG</sequence>
<evidence type="ECO:0000313" key="5">
    <source>
        <dbReference type="Proteomes" id="UP000326857"/>
    </source>
</evidence>
<reference evidence="4 5" key="1">
    <citation type="submission" date="2019-09" db="EMBL/GenBank/DDBJ databases">
        <authorList>
            <person name="Dittami M. S."/>
        </authorList>
    </citation>
    <scope>NUCLEOTIDE SEQUENCE [LARGE SCALE GENOMIC DNA]</scope>
    <source>
        <strain evidence="4">SPHINGO391</strain>
    </source>
</reference>
<dbReference type="InterPro" id="IPR005135">
    <property type="entry name" value="Endo/exonuclease/phosphatase"/>
</dbReference>
<keyword evidence="2" id="KW-0472">Membrane</keyword>
<dbReference type="Pfam" id="PF03372">
    <property type="entry name" value="Exo_endo_phos"/>
    <property type="match status" value="1"/>
</dbReference>
<evidence type="ECO:0000256" key="2">
    <source>
        <dbReference type="SAM" id="Phobius"/>
    </source>
</evidence>
<protein>
    <recommendedName>
        <fullName evidence="3">Endonuclease/exonuclease/phosphatase domain-containing protein</fullName>
    </recommendedName>
</protein>
<dbReference type="AlphaFoldDB" id="A0A5E7XTD4"/>
<dbReference type="EMBL" id="CABVLI010000002">
    <property type="protein sequence ID" value="VVS96393.1"/>
    <property type="molecule type" value="Genomic_DNA"/>
</dbReference>
<feature type="transmembrane region" description="Helical" evidence="2">
    <location>
        <begin position="37"/>
        <end position="56"/>
    </location>
</feature>
<dbReference type="Gene3D" id="3.60.10.10">
    <property type="entry name" value="Endonuclease/exonuclease/phosphatase"/>
    <property type="match status" value="1"/>
</dbReference>
<evidence type="ECO:0000256" key="1">
    <source>
        <dbReference type="SAM" id="MobiDB-lite"/>
    </source>
</evidence>
<dbReference type="InterPro" id="IPR036691">
    <property type="entry name" value="Endo/exonu/phosph_ase_sf"/>
</dbReference>
<accession>A0A5E7XTD4</accession>
<keyword evidence="2" id="KW-0812">Transmembrane</keyword>
<feature type="domain" description="Endonuclease/exonuclease/phosphatase" evidence="3">
    <location>
        <begin position="111"/>
        <end position="313"/>
    </location>
</feature>
<dbReference type="GO" id="GO:0003824">
    <property type="term" value="F:catalytic activity"/>
    <property type="evidence" value="ECO:0007669"/>
    <property type="project" value="InterPro"/>
</dbReference>
<gene>
    <name evidence="4" type="ORF">SPHINGO391_100042</name>
</gene>
<feature type="region of interest" description="Disordered" evidence="1">
    <location>
        <begin position="332"/>
        <end position="352"/>
    </location>
</feature>
<dbReference type="Proteomes" id="UP000326857">
    <property type="component" value="Unassembled WGS sequence"/>
</dbReference>
<evidence type="ECO:0000259" key="3">
    <source>
        <dbReference type="Pfam" id="PF03372"/>
    </source>
</evidence>
<feature type="transmembrane region" description="Helical" evidence="2">
    <location>
        <begin position="63"/>
        <end position="80"/>
    </location>
</feature>